<gene>
    <name evidence="1" type="ORF">GCM10010990_02030</name>
</gene>
<dbReference type="AlphaFoldDB" id="A0A916YQI5"/>
<dbReference type="InterPro" id="IPR027417">
    <property type="entry name" value="P-loop_NTPase"/>
</dbReference>
<dbReference type="Proteomes" id="UP000612349">
    <property type="component" value="Unassembled WGS sequence"/>
</dbReference>
<reference evidence="1" key="2">
    <citation type="submission" date="2020-09" db="EMBL/GenBank/DDBJ databases">
        <authorList>
            <person name="Sun Q."/>
            <person name="Zhou Y."/>
        </authorList>
    </citation>
    <scope>NUCLEOTIDE SEQUENCE</scope>
    <source>
        <strain evidence="1">CGMCC 1.15360</strain>
    </source>
</reference>
<reference evidence="1" key="1">
    <citation type="journal article" date="2014" name="Int. J. Syst. Evol. Microbiol.">
        <title>Complete genome sequence of Corynebacterium casei LMG S-19264T (=DSM 44701T), isolated from a smear-ripened cheese.</title>
        <authorList>
            <consortium name="US DOE Joint Genome Institute (JGI-PGF)"/>
            <person name="Walter F."/>
            <person name="Albersmeier A."/>
            <person name="Kalinowski J."/>
            <person name="Ruckert C."/>
        </authorList>
    </citation>
    <scope>NUCLEOTIDE SEQUENCE</scope>
    <source>
        <strain evidence="1">CGMCC 1.15360</strain>
    </source>
</reference>
<dbReference type="PROSITE" id="PS00675">
    <property type="entry name" value="SIGMA54_INTERACT_1"/>
    <property type="match status" value="1"/>
</dbReference>
<evidence type="ECO:0000313" key="2">
    <source>
        <dbReference type="Proteomes" id="UP000612349"/>
    </source>
</evidence>
<protein>
    <submittedName>
        <fullName evidence="1">Transposase</fullName>
    </submittedName>
</protein>
<organism evidence="1 2">
    <name type="scientific">Croceicoccus mobilis</name>
    <dbReference type="NCBI Taxonomy" id="1703339"/>
    <lineage>
        <taxon>Bacteria</taxon>
        <taxon>Pseudomonadati</taxon>
        <taxon>Pseudomonadota</taxon>
        <taxon>Alphaproteobacteria</taxon>
        <taxon>Sphingomonadales</taxon>
        <taxon>Erythrobacteraceae</taxon>
        <taxon>Croceicoccus</taxon>
    </lineage>
</organism>
<dbReference type="InterPro" id="IPR008868">
    <property type="entry name" value="TniB"/>
</dbReference>
<name>A0A916YQI5_9SPHN</name>
<dbReference type="EMBL" id="BMIP01000001">
    <property type="protein sequence ID" value="GGD56398.1"/>
    <property type="molecule type" value="Genomic_DNA"/>
</dbReference>
<sequence length="317" mass="35687">MTLNTNKEIDWTKHSAAVRLAVIPTVFVNRDSTTEIEAILDEIREDRRLFAEPTCMIITGETGVGKTTFLKRYRDVYGQSFRDENQNQITPVLYITLPARATPLTTAQEMVSQLVGKEFAKGGLKGLTDLAKKHLIAQKVELVICDEFQHIVRTAGSVQTYQAAEWIKEITKDTRVPFVMAGMKEVTAIVETNDQLKSITPYRVTLGSFYYKQRDEKTEFRNFLFNFDSALPFNEKSRIGSPKIADAIHSVTGGLLRPLNFLLRKAAELALHGEHEKIEVIDLYAATEQIMRRGTITGKSNPFTKLLDGGRETKNAA</sequence>
<dbReference type="Gene3D" id="3.40.50.300">
    <property type="entry name" value="P-loop containing nucleotide triphosphate hydrolases"/>
    <property type="match status" value="1"/>
</dbReference>
<accession>A0A916YQI5</accession>
<proteinExistence type="predicted"/>
<dbReference type="Pfam" id="PF05621">
    <property type="entry name" value="TniB"/>
    <property type="match status" value="1"/>
</dbReference>
<comment type="caution">
    <text evidence="1">The sequence shown here is derived from an EMBL/GenBank/DDBJ whole genome shotgun (WGS) entry which is preliminary data.</text>
</comment>
<keyword evidence="2" id="KW-1185">Reference proteome</keyword>
<dbReference type="InterPro" id="IPR025662">
    <property type="entry name" value="Sigma_54_int_dom_ATP-bd_1"/>
</dbReference>
<dbReference type="RefSeq" id="WP_172808131.1">
    <property type="nucleotide sequence ID" value="NZ_BMIP01000001.1"/>
</dbReference>
<dbReference type="SUPFAM" id="SSF52540">
    <property type="entry name" value="P-loop containing nucleoside triphosphate hydrolases"/>
    <property type="match status" value="1"/>
</dbReference>
<evidence type="ECO:0000313" key="1">
    <source>
        <dbReference type="EMBL" id="GGD56398.1"/>
    </source>
</evidence>